<proteinExistence type="predicted"/>
<feature type="transmembrane region" description="Helical" evidence="1">
    <location>
        <begin position="83"/>
        <end position="104"/>
    </location>
</feature>
<feature type="transmembrane region" description="Helical" evidence="1">
    <location>
        <begin position="12"/>
        <end position="35"/>
    </location>
</feature>
<evidence type="ECO:0000313" key="3">
    <source>
        <dbReference type="Proteomes" id="UP000642094"/>
    </source>
</evidence>
<keyword evidence="1" id="KW-0812">Transmembrane</keyword>
<keyword evidence="1" id="KW-0472">Membrane</keyword>
<keyword evidence="1" id="KW-1133">Transmembrane helix</keyword>
<accession>A0ABR7ZTP5</accession>
<dbReference type="EMBL" id="JACJQB010000001">
    <property type="protein sequence ID" value="MBD2186631.1"/>
    <property type="molecule type" value="Genomic_DNA"/>
</dbReference>
<comment type="caution">
    <text evidence="2">The sequence shown here is derived from an EMBL/GenBank/DDBJ whole genome shotgun (WGS) entry which is preliminary data.</text>
</comment>
<dbReference type="Proteomes" id="UP000642094">
    <property type="component" value="Unassembled WGS sequence"/>
</dbReference>
<organism evidence="2 3">
    <name type="scientific">Pseudanabaena mucicola FACHB-723</name>
    <dbReference type="NCBI Taxonomy" id="2692860"/>
    <lineage>
        <taxon>Bacteria</taxon>
        <taxon>Bacillati</taxon>
        <taxon>Cyanobacteriota</taxon>
        <taxon>Cyanophyceae</taxon>
        <taxon>Pseudanabaenales</taxon>
        <taxon>Pseudanabaenaceae</taxon>
        <taxon>Pseudanabaena</taxon>
    </lineage>
</organism>
<feature type="transmembrane region" description="Helical" evidence="1">
    <location>
        <begin position="110"/>
        <end position="131"/>
    </location>
</feature>
<gene>
    <name evidence="2" type="ORF">H6F41_00560</name>
</gene>
<reference evidence="2 3" key="1">
    <citation type="journal article" date="2020" name="ISME J.">
        <title>Comparative genomics reveals insights into cyanobacterial evolution and habitat adaptation.</title>
        <authorList>
            <person name="Chen M.Y."/>
            <person name="Teng W.K."/>
            <person name="Zhao L."/>
            <person name="Hu C.X."/>
            <person name="Zhou Y.K."/>
            <person name="Han B.P."/>
            <person name="Song L.R."/>
            <person name="Shu W.S."/>
        </authorList>
    </citation>
    <scope>NUCLEOTIDE SEQUENCE [LARGE SCALE GENOMIC DNA]</scope>
    <source>
        <strain evidence="2 3">FACHB-723</strain>
    </source>
</reference>
<keyword evidence="3" id="KW-1185">Reference proteome</keyword>
<dbReference type="RefSeq" id="WP_190401521.1">
    <property type="nucleotide sequence ID" value="NZ_JACJQB010000001.1"/>
</dbReference>
<protein>
    <submittedName>
        <fullName evidence="2">Uncharacterized protein</fullName>
    </submittedName>
</protein>
<name>A0ABR7ZTP5_9CYAN</name>
<sequence length="149" mass="17438">MLHKHHQQYQEKIITLWVVFLLGLLFHTQLGLMPLFHGLNIITSQSHNMAEIAPIMWLMLSFFVLPMVAIIGTVFTNSRSYRVIHFSFTVLYTMLNLSHLIADIMVQTDLYQIALMAILFAIGLLINLVSWQWMRDRSHRSTHQHLQHS</sequence>
<feature type="transmembrane region" description="Helical" evidence="1">
    <location>
        <begin position="55"/>
        <end position="76"/>
    </location>
</feature>
<evidence type="ECO:0000256" key="1">
    <source>
        <dbReference type="SAM" id="Phobius"/>
    </source>
</evidence>
<evidence type="ECO:0000313" key="2">
    <source>
        <dbReference type="EMBL" id="MBD2186631.1"/>
    </source>
</evidence>